<proteinExistence type="predicted"/>
<dbReference type="KEGG" id="mpsy:CEK71_21565"/>
<evidence type="ECO:0000259" key="1">
    <source>
        <dbReference type="Pfam" id="PF00535"/>
    </source>
</evidence>
<dbReference type="RefSeq" id="WP_088621303.1">
    <property type="nucleotide sequence ID" value="NZ_CP022129.1"/>
</dbReference>
<accession>A0A1Z4C4F0</accession>
<feature type="domain" description="Glycosyltransferase 2-like" evidence="1">
    <location>
        <begin position="2"/>
        <end position="56"/>
    </location>
</feature>
<dbReference type="InterPro" id="IPR029044">
    <property type="entry name" value="Nucleotide-diphossugar_trans"/>
</dbReference>
<dbReference type="EMBL" id="CP022129">
    <property type="protein sequence ID" value="ASF48436.1"/>
    <property type="molecule type" value="Genomic_DNA"/>
</dbReference>
<organism evidence="2 3">
    <name type="scientific">Methylovulum psychrotolerans</name>
    <dbReference type="NCBI Taxonomy" id="1704499"/>
    <lineage>
        <taxon>Bacteria</taxon>
        <taxon>Pseudomonadati</taxon>
        <taxon>Pseudomonadota</taxon>
        <taxon>Gammaproteobacteria</taxon>
        <taxon>Methylococcales</taxon>
        <taxon>Methylococcaceae</taxon>
        <taxon>Methylovulum</taxon>
    </lineage>
</organism>
<dbReference type="Pfam" id="PF00535">
    <property type="entry name" value="Glycos_transf_2"/>
    <property type="match status" value="1"/>
</dbReference>
<keyword evidence="3" id="KW-1185">Reference proteome</keyword>
<dbReference type="SUPFAM" id="SSF53448">
    <property type="entry name" value="Nucleotide-diphospho-sugar transferases"/>
    <property type="match status" value="1"/>
</dbReference>
<protein>
    <recommendedName>
        <fullName evidence="1">Glycosyltransferase 2-like domain-containing protein</fullName>
    </recommendedName>
</protein>
<name>A0A1Z4C4F0_9GAMM</name>
<sequence length="162" mass="17433">MALAEVVAFVDDDDTVEPDALRLGLAALAQSGAGVAFTNEVKAFADGSEIRHHKAGCTYEMATDSQGIIHSLALIRTAAVSGLSFGLASRYGVDSEWVMKTEAALLHGAVHVPMFGYRWTQHANQHHCLSDQVEKRTHSREKISAAMRLWGGNRGVIPVYGG</sequence>
<gene>
    <name evidence="2" type="ORF">CEK71_21565</name>
</gene>
<evidence type="ECO:0000313" key="2">
    <source>
        <dbReference type="EMBL" id="ASF48436.1"/>
    </source>
</evidence>
<dbReference type="InterPro" id="IPR001173">
    <property type="entry name" value="Glyco_trans_2-like"/>
</dbReference>
<dbReference type="Proteomes" id="UP000197019">
    <property type="component" value="Chromosome"/>
</dbReference>
<dbReference type="OrthoDB" id="1114838at2"/>
<reference evidence="2 3" key="1">
    <citation type="submission" date="2017-06" db="EMBL/GenBank/DDBJ databases">
        <title>Genome Sequencing of the methanotroph Methylovulum psychrotolerants str. HV10-M2 isolated from a high-altitude environment.</title>
        <authorList>
            <person name="Mateos-Rivera A."/>
        </authorList>
    </citation>
    <scope>NUCLEOTIDE SEQUENCE [LARGE SCALE GENOMIC DNA]</scope>
    <source>
        <strain evidence="2 3">HV10_M2</strain>
    </source>
</reference>
<dbReference type="Gene3D" id="3.90.550.10">
    <property type="entry name" value="Spore Coat Polysaccharide Biosynthesis Protein SpsA, Chain A"/>
    <property type="match status" value="1"/>
</dbReference>
<dbReference type="AlphaFoldDB" id="A0A1Z4C4F0"/>
<evidence type="ECO:0000313" key="3">
    <source>
        <dbReference type="Proteomes" id="UP000197019"/>
    </source>
</evidence>